<comment type="similarity">
    <text evidence="2">Belongs to the asparagine synthetase family.</text>
</comment>
<evidence type="ECO:0000256" key="5">
    <source>
        <dbReference type="ARBA" id="ARBA00022840"/>
    </source>
</evidence>
<keyword evidence="5 7" id="KW-0067">ATP-binding</keyword>
<reference evidence="10 11" key="1">
    <citation type="submission" date="2017-07" db="EMBL/GenBank/DDBJ databases">
        <title>Elstera cyanobacteriorum sp. nov., a novel bacterium isolated from cyanobacterial aggregates in a eutrophic lake.</title>
        <authorList>
            <person name="Cai H."/>
        </authorList>
    </citation>
    <scope>NUCLEOTIDE SEQUENCE [LARGE SCALE GENOMIC DNA]</scope>
    <source>
        <strain evidence="10 11">TH019</strain>
    </source>
</reference>
<dbReference type="PIRSF" id="PIRSF001589">
    <property type="entry name" value="Asn_synthetase_glu-h"/>
    <property type="match status" value="1"/>
</dbReference>
<gene>
    <name evidence="10" type="ORF">CHR90_01680</name>
</gene>
<feature type="domain" description="Asparagine synthetase" evidence="8">
    <location>
        <begin position="236"/>
        <end position="618"/>
    </location>
</feature>
<evidence type="ECO:0000259" key="9">
    <source>
        <dbReference type="Pfam" id="PF13537"/>
    </source>
</evidence>
<dbReference type="AlphaFoldDB" id="A0A255XXH0"/>
<evidence type="ECO:0000256" key="3">
    <source>
        <dbReference type="ARBA" id="ARBA00012737"/>
    </source>
</evidence>
<dbReference type="GO" id="GO:0004066">
    <property type="term" value="F:asparagine synthase (glutamine-hydrolyzing) activity"/>
    <property type="evidence" value="ECO:0007669"/>
    <property type="project" value="UniProtKB-EC"/>
</dbReference>
<dbReference type="Pfam" id="PF00733">
    <property type="entry name" value="Asn_synthase"/>
    <property type="match status" value="1"/>
</dbReference>
<dbReference type="SUPFAM" id="SSF56235">
    <property type="entry name" value="N-terminal nucleophile aminohydrolases (Ntn hydrolases)"/>
    <property type="match status" value="1"/>
</dbReference>
<comment type="caution">
    <text evidence="10">The sequence shown here is derived from an EMBL/GenBank/DDBJ whole genome shotgun (WGS) entry which is preliminary data.</text>
</comment>
<feature type="binding site" evidence="7">
    <location>
        <position position="257"/>
    </location>
    <ligand>
        <name>ATP</name>
        <dbReference type="ChEBI" id="CHEBI:30616"/>
    </ligand>
</feature>
<dbReference type="InterPro" id="IPR006426">
    <property type="entry name" value="Asn_synth_AEB"/>
</dbReference>
<evidence type="ECO:0000256" key="6">
    <source>
        <dbReference type="ARBA" id="ARBA00048741"/>
    </source>
</evidence>
<dbReference type="InterPro" id="IPR017932">
    <property type="entry name" value="GATase_2_dom"/>
</dbReference>
<evidence type="ECO:0000256" key="1">
    <source>
        <dbReference type="ARBA" id="ARBA00005187"/>
    </source>
</evidence>
<feature type="domain" description="Glutamine amidotransferase type-2" evidence="9">
    <location>
        <begin position="50"/>
        <end position="161"/>
    </location>
</feature>
<dbReference type="EMBL" id="NOXS01000021">
    <property type="protein sequence ID" value="OYQ21591.1"/>
    <property type="molecule type" value="Genomic_DNA"/>
</dbReference>
<evidence type="ECO:0000313" key="10">
    <source>
        <dbReference type="EMBL" id="OYQ21591.1"/>
    </source>
</evidence>
<evidence type="ECO:0000256" key="4">
    <source>
        <dbReference type="ARBA" id="ARBA00022741"/>
    </source>
</evidence>
<dbReference type="InterPro" id="IPR029055">
    <property type="entry name" value="Ntn_hydrolases_N"/>
</dbReference>
<dbReference type="PANTHER" id="PTHR43284">
    <property type="entry name" value="ASPARAGINE SYNTHETASE (GLUTAMINE-HYDROLYZING)"/>
    <property type="match status" value="1"/>
</dbReference>
<feature type="binding site" evidence="7">
    <location>
        <position position="95"/>
    </location>
    <ligand>
        <name>L-glutamine</name>
        <dbReference type="ChEBI" id="CHEBI:58359"/>
    </ligand>
</feature>
<proteinExistence type="inferred from homology"/>
<dbReference type="Proteomes" id="UP000216361">
    <property type="component" value="Unassembled WGS sequence"/>
</dbReference>
<keyword evidence="11" id="KW-1185">Reference proteome</keyword>
<dbReference type="OrthoDB" id="9763290at2"/>
<evidence type="ECO:0000256" key="2">
    <source>
        <dbReference type="ARBA" id="ARBA00005752"/>
    </source>
</evidence>
<feature type="binding site" evidence="7">
    <location>
        <position position="285"/>
    </location>
    <ligand>
        <name>ATP</name>
        <dbReference type="ChEBI" id="CHEBI:30616"/>
    </ligand>
</feature>
<dbReference type="Pfam" id="PF13537">
    <property type="entry name" value="GATase_7"/>
    <property type="match status" value="1"/>
</dbReference>
<dbReference type="GO" id="GO:0006529">
    <property type="term" value="P:asparagine biosynthetic process"/>
    <property type="evidence" value="ECO:0007669"/>
    <property type="project" value="InterPro"/>
</dbReference>
<dbReference type="InterPro" id="IPR014729">
    <property type="entry name" value="Rossmann-like_a/b/a_fold"/>
</dbReference>
<name>A0A255XXH0_9PROT</name>
<protein>
    <recommendedName>
        <fullName evidence="3">asparagine synthase (glutamine-hydrolyzing)</fullName>
        <ecNumber evidence="3">6.3.5.4</ecNumber>
    </recommendedName>
</protein>
<sequence>MSDFRGSIAFETEALTQEDRARIGASFMSVGLEPPRVWRDECAALAHAQRIITAEDRAERQPLADPAGRVILFDGYLFEPSSLIEHLGFPPYTPDSQIAAAWLDRYGFDALPKLKGDYCLALWDTRARRLHILVAPMAQRLVYWHARPKGFWFATTLSALHQFPSVPKTLDPLQLALHFTATVADPADTLYKNIRLVPPGTHLTADTHGVQERTFWRLDTRRRLTLPTPEAYAETARDLLDQAVQRSLRSASPPGVLMSGGLDSAGVAATAARLLDPAPLSTYTVEPPPGRTIGSRPGWYDRERPHVEAITARYPNLHPHFCYAADPSSLEMDPTPFFVAGGRMQMNAHHLGWFDAAYRAVQKNGHRVLLTGQSGNLTLSFNGVRGLGDFARTGRLDKLIQLLPGAARFRQISVWRMLEAEVLLPALPPTLRAALWRWRHPGRETPTKYAAIRSDFARRIGVSATLKALGDDGLSLYTTDSRKLIAHHMEAQRTRLLETQRTLKAYYGFDLRDPLADPDLTEFCLAIPREQYLLGGEHRSLARRVLADRLPPALITERKYGQQNPEWFARLSAQRESFAADIERLATHPLAADMLDLPRLKQLIDTWPADAEAAQARRFDYEVVLARAVQTGRFIRWATGSNQ</sequence>
<dbReference type="EC" id="6.3.5.4" evidence="3"/>
<dbReference type="Gene3D" id="3.40.50.620">
    <property type="entry name" value="HUPs"/>
    <property type="match status" value="2"/>
</dbReference>
<keyword evidence="4 7" id="KW-0547">Nucleotide-binding</keyword>
<comment type="pathway">
    <text evidence="1">Amino-acid biosynthesis; L-asparagine biosynthesis; L-asparagine from L-aspartate (L-Gln route): step 1/1.</text>
</comment>
<evidence type="ECO:0000313" key="11">
    <source>
        <dbReference type="Proteomes" id="UP000216361"/>
    </source>
</evidence>
<comment type="catalytic activity">
    <reaction evidence="6">
        <text>L-aspartate + L-glutamine + ATP + H2O = L-asparagine + L-glutamate + AMP + diphosphate + H(+)</text>
        <dbReference type="Rhea" id="RHEA:12228"/>
        <dbReference type="ChEBI" id="CHEBI:15377"/>
        <dbReference type="ChEBI" id="CHEBI:15378"/>
        <dbReference type="ChEBI" id="CHEBI:29985"/>
        <dbReference type="ChEBI" id="CHEBI:29991"/>
        <dbReference type="ChEBI" id="CHEBI:30616"/>
        <dbReference type="ChEBI" id="CHEBI:33019"/>
        <dbReference type="ChEBI" id="CHEBI:58048"/>
        <dbReference type="ChEBI" id="CHEBI:58359"/>
        <dbReference type="ChEBI" id="CHEBI:456215"/>
        <dbReference type="EC" id="6.3.5.4"/>
    </reaction>
</comment>
<dbReference type="InterPro" id="IPR001962">
    <property type="entry name" value="Asn_synthase"/>
</dbReference>
<dbReference type="SUPFAM" id="SSF52402">
    <property type="entry name" value="Adenine nucleotide alpha hydrolases-like"/>
    <property type="match status" value="1"/>
</dbReference>
<evidence type="ECO:0000259" key="8">
    <source>
        <dbReference type="Pfam" id="PF00733"/>
    </source>
</evidence>
<dbReference type="InterPro" id="IPR051786">
    <property type="entry name" value="ASN_synthetase/amidase"/>
</dbReference>
<dbReference type="PANTHER" id="PTHR43284:SF1">
    <property type="entry name" value="ASPARAGINE SYNTHETASE"/>
    <property type="match status" value="1"/>
</dbReference>
<accession>A0A255XXH0</accession>
<dbReference type="GO" id="GO:0005524">
    <property type="term" value="F:ATP binding"/>
    <property type="evidence" value="ECO:0007669"/>
    <property type="project" value="UniProtKB-KW"/>
</dbReference>
<dbReference type="GO" id="GO:0005829">
    <property type="term" value="C:cytosol"/>
    <property type="evidence" value="ECO:0007669"/>
    <property type="project" value="TreeGrafter"/>
</dbReference>
<dbReference type="Gene3D" id="3.60.20.10">
    <property type="entry name" value="Glutamine Phosphoribosylpyrophosphate, subunit 1, domain 1"/>
    <property type="match status" value="1"/>
</dbReference>
<organism evidence="10 11">
    <name type="scientific">Elstera cyanobacteriorum</name>
    <dbReference type="NCBI Taxonomy" id="2022747"/>
    <lineage>
        <taxon>Bacteria</taxon>
        <taxon>Pseudomonadati</taxon>
        <taxon>Pseudomonadota</taxon>
        <taxon>Alphaproteobacteria</taxon>
        <taxon>Rhodospirillales</taxon>
        <taxon>Rhodospirillaceae</taxon>
        <taxon>Elstera</taxon>
    </lineage>
</organism>
<evidence type="ECO:0000256" key="7">
    <source>
        <dbReference type="PIRSR" id="PIRSR001589-2"/>
    </source>
</evidence>